<feature type="transmembrane region" description="Helical" evidence="1">
    <location>
        <begin position="156"/>
        <end position="182"/>
    </location>
</feature>
<feature type="transmembrane region" description="Helical" evidence="1">
    <location>
        <begin position="20"/>
        <end position="36"/>
    </location>
</feature>
<feature type="transmembrane region" description="Helical" evidence="1">
    <location>
        <begin position="81"/>
        <end position="99"/>
    </location>
</feature>
<dbReference type="RefSeq" id="WP_072760923.1">
    <property type="nucleotide sequence ID" value="NZ_FRDJ01000015.1"/>
</dbReference>
<keyword evidence="1" id="KW-0812">Transmembrane</keyword>
<dbReference type="STRING" id="1121883.SAMN02745226_01910"/>
<dbReference type="Proteomes" id="UP000184207">
    <property type="component" value="Unassembled WGS sequence"/>
</dbReference>
<proteinExistence type="predicted"/>
<sequence length="208" mass="23543">MGLSSIQYINDLKALGELVLSNWYIILPFSVFLLFFSNFVEFLSLCLMGFLVGFSYISPILYTFIEKYLPNAFAVVSKNEIIFSISISIIFAVIFYGLYKSIIFLGSFFIGFFAVNFIVNSFAQTYVSLPWYAYVVIGAIVGLVAGFYATKNSAKFIGFLSMLLGSFFVALTLTTLFNRYVIKLNEMVFSYTAFIIALVVFLVRVRKL</sequence>
<feature type="transmembrane region" description="Helical" evidence="1">
    <location>
        <begin position="43"/>
        <end position="65"/>
    </location>
</feature>
<feature type="transmembrane region" description="Helical" evidence="1">
    <location>
        <begin position="129"/>
        <end position="149"/>
    </location>
</feature>
<reference evidence="3" key="1">
    <citation type="submission" date="2016-12" db="EMBL/GenBank/DDBJ databases">
        <authorList>
            <person name="Varghese N."/>
            <person name="Submissions S."/>
        </authorList>
    </citation>
    <scope>NUCLEOTIDE SEQUENCE [LARGE SCALE GENOMIC DNA]</scope>
    <source>
        <strain evidence="3">DSM 13020</strain>
    </source>
</reference>
<keyword evidence="1" id="KW-1133">Transmembrane helix</keyword>
<evidence type="ECO:0000313" key="2">
    <source>
        <dbReference type="EMBL" id="SHN69029.1"/>
    </source>
</evidence>
<feature type="transmembrane region" description="Helical" evidence="1">
    <location>
        <begin position="188"/>
        <end position="205"/>
    </location>
</feature>
<accession>A0A1M7TE59</accession>
<organism evidence="2 3">
    <name type="scientific">Fervidobacterium gondwanense DSM 13020</name>
    <dbReference type="NCBI Taxonomy" id="1121883"/>
    <lineage>
        <taxon>Bacteria</taxon>
        <taxon>Thermotogati</taxon>
        <taxon>Thermotogota</taxon>
        <taxon>Thermotogae</taxon>
        <taxon>Thermotogales</taxon>
        <taxon>Fervidobacteriaceae</taxon>
        <taxon>Fervidobacterium</taxon>
    </lineage>
</organism>
<gene>
    <name evidence="2" type="ORF">SAMN02745226_01910</name>
</gene>
<protein>
    <submittedName>
        <fullName evidence="2">Uncharacterized protein</fullName>
    </submittedName>
</protein>
<name>A0A1M7TE59_FERGO</name>
<evidence type="ECO:0000256" key="1">
    <source>
        <dbReference type="SAM" id="Phobius"/>
    </source>
</evidence>
<dbReference type="EMBL" id="FRDJ01000015">
    <property type="protein sequence ID" value="SHN69029.1"/>
    <property type="molecule type" value="Genomic_DNA"/>
</dbReference>
<dbReference type="AlphaFoldDB" id="A0A1M7TE59"/>
<keyword evidence="3" id="KW-1185">Reference proteome</keyword>
<keyword evidence="1" id="KW-0472">Membrane</keyword>
<feature type="transmembrane region" description="Helical" evidence="1">
    <location>
        <begin position="104"/>
        <end position="123"/>
    </location>
</feature>
<evidence type="ECO:0000313" key="3">
    <source>
        <dbReference type="Proteomes" id="UP000184207"/>
    </source>
</evidence>